<evidence type="ECO:0000313" key="3">
    <source>
        <dbReference type="Proteomes" id="UP001500101"/>
    </source>
</evidence>
<keyword evidence="3" id="KW-1185">Reference proteome</keyword>
<name>A0ABP7YDG4_9SPHI</name>
<comment type="caution">
    <text evidence="2">The sequence shown here is derived from an EMBL/GenBank/DDBJ whole genome shotgun (WGS) entry which is preliminary data.</text>
</comment>
<dbReference type="EMBL" id="BAAAZI010000004">
    <property type="protein sequence ID" value="GAA4134526.1"/>
    <property type="molecule type" value="Genomic_DNA"/>
</dbReference>
<sequence>MPTLKQTILKYFPIHKFFHARSFSQEGEDMVIRGFYEAKKGYKGVYVDVGAHHPYRFSNTNYFYKKGWRGINIEPSPDAMPWFKFFRPKDVNLNIGISESPQELTYYCFNEPALNGFSKEVSESRDGLHAKYKLLKTIPVPTLPLREVLDKHLKPGKPIDFLSVDAEGFDLIVLKSNDWNKYRPIFVLVEEELSIPELHQSEIYQFMLQQGYSLVAKTKRTLFFKRKED</sequence>
<dbReference type="Pfam" id="PF05050">
    <property type="entry name" value="Methyltransf_21"/>
    <property type="match status" value="1"/>
</dbReference>
<dbReference type="PANTHER" id="PTHR34009">
    <property type="entry name" value="PROTEIN STAR"/>
    <property type="match status" value="1"/>
</dbReference>
<evidence type="ECO:0000313" key="2">
    <source>
        <dbReference type="EMBL" id="GAA4134526.1"/>
    </source>
</evidence>
<evidence type="ECO:0000259" key="1">
    <source>
        <dbReference type="Pfam" id="PF05050"/>
    </source>
</evidence>
<feature type="domain" description="Methyltransferase FkbM" evidence="1">
    <location>
        <begin position="48"/>
        <end position="213"/>
    </location>
</feature>
<gene>
    <name evidence="2" type="ORF">GCM10022216_07650</name>
</gene>
<proteinExistence type="predicted"/>
<protein>
    <recommendedName>
        <fullName evidence="1">Methyltransferase FkbM domain-containing protein</fullName>
    </recommendedName>
</protein>
<dbReference type="SUPFAM" id="SSF53335">
    <property type="entry name" value="S-adenosyl-L-methionine-dependent methyltransferases"/>
    <property type="match status" value="1"/>
</dbReference>
<dbReference type="InterPro" id="IPR029063">
    <property type="entry name" value="SAM-dependent_MTases_sf"/>
</dbReference>
<dbReference type="InterPro" id="IPR053202">
    <property type="entry name" value="EGF_Rcpt_Signaling_Reg"/>
</dbReference>
<dbReference type="Gene3D" id="3.40.50.150">
    <property type="entry name" value="Vaccinia Virus protein VP39"/>
    <property type="match status" value="1"/>
</dbReference>
<dbReference type="Proteomes" id="UP001500101">
    <property type="component" value="Unassembled WGS sequence"/>
</dbReference>
<accession>A0ABP7YDG4</accession>
<reference evidence="3" key="1">
    <citation type="journal article" date="2019" name="Int. J. Syst. Evol. Microbiol.">
        <title>The Global Catalogue of Microorganisms (GCM) 10K type strain sequencing project: providing services to taxonomists for standard genome sequencing and annotation.</title>
        <authorList>
            <consortium name="The Broad Institute Genomics Platform"/>
            <consortium name="The Broad Institute Genome Sequencing Center for Infectious Disease"/>
            <person name="Wu L."/>
            <person name="Ma J."/>
        </authorList>
    </citation>
    <scope>NUCLEOTIDE SEQUENCE [LARGE SCALE GENOMIC DNA]</scope>
    <source>
        <strain evidence="3">JCM 16704</strain>
    </source>
</reference>
<dbReference type="InterPro" id="IPR006342">
    <property type="entry name" value="FkbM_mtfrase"/>
</dbReference>
<dbReference type="PANTHER" id="PTHR34009:SF2">
    <property type="entry name" value="PROTEIN STAR"/>
    <property type="match status" value="1"/>
</dbReference>
<organism evidence="2 3">
    <name type="scientific">Sphingobacterium kyonggiense</name>
    <dbReference type="NCBI Taxonomy" id="714075"/>
    <lineage>
        <taxon>Bacteria</taxon>
        <taxon>Pseudomonadati</taxon>
        <taxon>Bacteroidota</taxon>
        <taxon>Sphingobacteriia</taxon>
        <taxon>Sphingobacteriales</taxon>
        <taxon>Sphingobacteriaceae</taxon>
        <taxon>Sphingobacterium</taxon>
    </lineage>
</organism>
<dbReference type="RefSeq" id="WP_344673358.1">
    <property type="nucleotide sequence ID" value="NZ_BAAAZI010000004.1"/>
</dbReference>